<evidence type="ECO:0000313" key="1">
    <source>
        <dbReference type="EMBL" id="GLO65548.1"/>
    </source>
</evidence>
<evidence type="ECO:0000313" key="2">
    <source>
        <dbReference type="Proteomes" id="UP001275436"/>
    </source>
</evidence>
<proteinExistence type="predicted"/>
<reference evidence="1 2" key="1">
    <citation type="submission" date="2023-02" db="EMBL/GenBank/DDBJ databases">
        <title>Oceanobacillus kimchii IFOP_LL358 isolated form Alexandrium catenella lab strain.</title>
        <authorList>
            <person name="Gajardo G."/>
            <person name="Ueki S."/>
            <person name="Maruyama F."/>
        </authorList>
    </citation>
    <scope>NUCLEOTIDE SEQUENCE [LARGE SCALE GENOMIC DNA]</scope>
    <source>
        <strain evidence="1 2">IFOP_LL358</strain>
    </source>
</reference>
<comment type="caution">
    <text evidence="1">The sequence shown here is derived from an EMBL/GenBank/DDBJ whole genome shotgun (WGS) entry which is preliminary data.</text>
</comment>
<protein>
    <submittedName>
        <fullName evidence="1">Uncharacterized protein</fullName>
    </submittedName>
</protein>
<dbReference type="Proteomes" id="UP001275436">
    <property type="component" value="Unassembled WGS sequence"/>
</dbReference>
<organism evidence="1 2">
    <name type="scientific">Oceanobacillus kimchii</name>
    <dbReference type="NCBI Taxonomy" id="746691"/>
    <lineage>
        <taxon>Bacteria</taxon>
        <taxon>Bacillati</taxon>
        <taxon>Bacillota</taxon>
        <taxon>Bacilli</taxon>
        <taxon>Bacillales</taxon>
        <taxon>Bacillaceae</taxon>
        <taxon>Oceanobacillus</taxon>
    </lineage>
</organism>
<name>A0ABQ5TIS8_9BACI</name>
<dbReference type="RefSeq" id="WP_017796236.1">
    <property type="nucleotide sequence ID" value="NZ_JALXUD010000002.1"/>
</dbReference>
<sequence>MSDFIRNCQLCEAPMESSPFLLCPECLQEKEQVRVFLKNHPRVPLHELVESTQIPISHVKKILGID</sequence>
<keyword evidence="2" id="KW-1185">Reference proteome</keyword>
<gene>
    <name evidence="1" type="ORF">MACH08_13320</name>
</gene>
<dbReference type="EMBL" id="BSKO01000001">
    <property type="protein sequence ID" value="GLO65548.1"/>
    <property type="molecule type" value="Genomic_DNA"/>
</dbReference>
<accession>A0ABQ5TIS8</accession>